<dbReference type="Proteomes" id="UP000245469">
    <property type="component" value="Unassembled WGS sequence"/>
</dbReference>
<dbReference type="RefSeq" id="WP_109773403.1">
    <property type="nucleotide sequence ID" value="NZ_QGDQ01000005.1"/>
</dbReference>
<accession>A0A316ADD7</accession>
<feature type="transmembrane region" description="Helical" evidence="1">
    <location>
        <begin position="27"/>
        <end position="48"/>
    </location>
</feature>
<evidence type="ECO:0000313" key="3">
    <source>
        <dbReference type="Proteomes" id="UP000245469"/>
    </source>
</evidence>
<comment type="caution">
    <text evidence="2">The sequence shown here is derived from an EMBL/GenBank/DDBJ whole genome shotgun (WGS) entry which is preliminary data.</text>
</comment>
<sequence length="239" mass="23901">MTTDSAQTGTTPPALAPRARSPIPGGLLVAVAGAVLLTVTNALVNFGAYSRATTTADVITSMGEHQGLYEVTIAVGLVSVVLLVPGIWAVGAVLAVRTPVLAGIGAWLGATGYLLSTVLSLESAAALGVARAVLEDGADPAAYVAGVDQYAPVAMIGVYTLFGLGGLFGFVVLGVAVLRQAGSRGPLPRWAGWALILSAPVRMGGLIFGVAAGPPLASLLITAALLAILLAARRPAVSR</sequence>
<feature type="transmembrane region" description="Helical" evidence="1">
    <location>
        <begin position="68"/>
        <end position="94"/>
    </location>
</feature>
<keyword evidence="1" id="KW-0812">Transmembrane</keyword>
<keyword evidence="3" id="KW-1185">Reference proteome</keyword>
<gene>
    <name evidence="2" type="ORF">BXY45_105101</name>
</gene>
<name>A0A316ADD7_9ACTN</name>
<proteinExistence type="predicted"/>
<feature type="transmembrane region" description="Helical" evidence="1">
    <location>
        <begin position="150"/>
        <end position="178"/>
    </location>
</feature>
<dbReference type="EMBL" id="QGDQ01000005">
    <property type="protein sequence ID" value="PWJ54894.1"/>
    <property type="molecule type" value="Genomic_DNA"/>
</dbReference>
<evidence type="ECO:0008006" key="4">
    <source>
        <dbReference type="Google" id="ProtNLM"/>
    </source>
</evidence>
<evidence type="ECO:0000256" key="1">
    <source>
        <dbReference type="SAM" id="Phobius"/>
    </source>
</evidence>
<protein>
    <recommendedName>
        <fullName evidence="4">DUF4386 family protein</fullName>
    </recommendedName>
</protein>
<feature type="transmembrane region" description="Helical" evidence="1">
    <location>
        <begin position="106"/>
        <end position="130"/>
    </location>
</feature>
<dbReference type="OrthoDB" id="4965767at2"/>
<organism evidence="2 3">
    <name type="scientific">Quadrisphaera granulorum</name>
    <dbReference type="NCBI Taxonomy" id="317664"/>
    <lineage>
        <taxon>Bacteria</taxon>
        <taxon>Bacillati</taxon>
        <taxon>Actinomycetota</taxon>
        <taxon>Actinomycetes</taxon>
        <taxon>Kineosporiales</taxon>
        <taxon>Kineosporiaceae</taxon>
        <taxon>Quadrisphaera</taxon>
    </lineage>
</organism>
<reference evidence="2 3" key="1">
    <citation type="submission" date="2018-03" db="EMBL/GenBank/DDBJ databases">
        <title>Genomic Encyclopedia of Archaeal and Bacterial Type Strains, Phase II (KMG-II): from individual species to whole genera.</title>
        <authorList>
            <person name="Goeker M."/>
        </authorList>
    </citation>
    <scope>NUCLEOTIDE SEQUENCE [LARGE SCALE GENOMIC DNA]</scope>
    <source>
        <strain evidence="2 3">DSM 44889</strain>
    </source>
</reference>
<dbReference type="AlphaFoldDB" id="A0A316ADD7"/>
<evidence type="ECO:0000313" key="2">
    <source>
        <dbReference type="EMBL" id="PWJ54894.1"/>
    </source>
</evidence>
<feature type="transmembrane region" description="Helical" evidence="1">
    <location>
        <begin position="216"/>
        <end position="232"/>
    </location>
</feature>
<keyword evidence="1" id="KW-0472">Membrane</keyword>
<keyword evidence="1" id="KW-1133">Transmembrane helix</keyword>